<name>A0A841G6R7_9GAMM</name>
<reference evidence="1 2" key="1">
    <citation type="submission" date="2020-08" db="EMBL/GenBank/DDBJ databases">
        <title>Genomic Encyclopedia of Type Strains, Phase IV (KMG-IV): sequencing the most valuable type-strain genomes for metagenomic binning, comparative biology and taxonomic classification.</title>
        <authorList>
            <person name="Goeker M."/>
        </authorList>
    </citation>
    <scope>NUCLEOTIDE SEQUENCE [LARGE SCALE GENOMIC DNA]</scope>
    <source>
        <strain evidence="1 2">DSM 22975</strain>
    </source>
</reference>
<evidence type="ECO:0000313" key="2">
    <source>
        <dbReference type="Proteomes" id="UP000585721"/>
    </source>
</evidence>
<organism evidence="1 2">
    <name type="scientific">Tolumonas osonensis</name>
    <dbReference type="NCBI Taxonomy" id="675874"/>
    <lineage>
        <taxon>Bacteria</taxon>
        <taxon>Pseudomonadati</taxon>
        <taxon>Pseudomonadota</taxon>
        <taxon>Gammaproteobacteria</taxon>
        <taxon>Aeromonadales</taxon>
        <taxon>Aeromonadaceae</taxon>
        <taxon>Tolumonas</taxon>
    </lineage>
</organism>
<gene>
    <name evidence="1" type="ORF">HNR75_000480</name>
</gene>
<dbReference type="RefSeq" id="WP_188025429.1">
    <property type="nucleotide sequence ID" value="NZ_JACHGR010000002.1"/>
</dbReference>
<proteinExistence type="predicted"/>
<dbReference type="AlphaFoldDB" id="A0A841G6R7"/>
<comment type="caution">
    <text evidence="1">The sequence shown here is derived from an EMBL/GenBank/DDBJ whole genome shotgun (WGS) entry which is preliminary data.</text>
</comment>
<dbReference type="InterPro" id="IPR021352">
    <property type="entry name" value="DUF2971"/>
</dbReference>
<sequence>MKNPEIKSLYKYKPINLFTLDIIANERIFYALPESFNDPFDAKCSFKRQTSTTPATTAQTKKHFPNGIRDGITAYSLNDHTQDINEFEEKLKSYGILSLSENCKDILMWSHYADDHKGLCIEFERTESCVLGDDTKTKKVNYTKAYPSLTPNIFNSKSLMSEAQLRVLYTKSEQWSYEYEWRSFIINGGTVERIPGRIKSIIFGNRASNSDIDIIRKIVADRNIPLFKASLKSGDFGLKLNKII</sequence>
<evidence type="ECO:0000313" key="1">
    <source>
        <dbReference type="EMBL" id="MBB6054608.1"/>
    </source>
</evidence>
<accession>A0A841G6R7</accession>
<dbReference type="Proteomes" id="UP000585721">
    <property type="component" value="Unassembled WGS sequence"/>
</dbReference>
<dbReference type="Pfam" id="PF11185">
    <property type="entry name" value="DUF2971"/>
    <property type="match status" value="1"/>
</dbReference>
<dbReference type="EMBL" id="JACHGR010000002">
    <property type="protein sequence ID" value="MBB6054608.1"/>
    <property type="molecule type" value="Genomic_DNA"/>
</dbReference>
<keyword evidence="2" id="KW-1185">Reference proteome</keyword>
<protein>
    <submittedName>
        <fullName evidence="1">Cytochrome b involved in lipid metabolism</fullName>
    </submittedName>
</protein>